<reference evidence="1 2" key="1">
    <citation type="submission" date="2020-03" db="EMBL/GenBank/DDBJ databases">
        <title>Genomic Encyclopedia of Type Strains, Phase IV (KMG-IV): sequencing the most valuable type-strain genomes for metagenomic binning, comparative biology and taxonomic classification.</title>
        <authorList>
            <person name="Goeker M."/>
        </authorList>
    </citation>
    <scope>NUCLEOTIDE SEQUENCE [LARGE SCALE GENOMIC DNA]</scope>
    <source>
        <strain evidence="1 2">DSM 105096</strain>
    </source>
</reference>
<evidence type="ECO:0000313" key="1">
    <source>
        <dbReference type="EMBL" id="NJC28530.1"/>
    </source>
</evidence>
<keyword evidence="2" id="KW-1185">Reference proteome</keyword>
<organism evidence="1 2">
    <name type="scientific">Neolewinella antarctica</name>
    <dbReference type="NCBI Taxonomy" id="442734"/>
    <lineage>
        <taxon>Bacteria</taxon>
        <taxon>Pseudomonadati</taxon>
        <taxon>Bacteroidota</taxon>
        <taxon>Saprospiria</taxon>
        <taxon>Saprospirales</taxon>
        <taxon>Lewinellaceae</taxon>
        <taxon>Neolewinella</taxon>
    </lineage>
</organism>
<name>A0ABX0XGS3_9BACT</name>
<sequence length="144" mass="17259">MTRLEKDRLIAWVGYSDCNIKIWGQYERLADFIFEEFPSTKRRLDEISVPTLFVLSHAIELALKENIIFFLKYHKSIHLKKFDNMAHLLKSHNLINLSEEFKIGFYRLHKLAEGDDSIKIEFNKYFEQLTRLNNILQRNTETYS</sequence>
<accession>A0ABX0XGS3</accession>
<gene>
    <name evidence="1" type="ORF">GGR27_004055</name>
</gene>
<proteinExistence type="predicted"/>
<comment type="caution">
    <text evidence="1">The sequence shown here is derived from an EMBL/GenBank/DDBJ whole genome shotgun (WGS) entry which is preliminary data.</text>
</comment>
<evidence type="ECO:0000313" key="2">
    <source>
        <dbReference type="Proteomes" id="UP000770785"/>
    </source>
</evidence>
<dbReference type="Proteomes" id="UP000770785">
    <property type="component" value="Unassembled WGS sequence"/>
</dbReference>
<dbReference type="EMBL" id="JAATJH010000018">
    <property type="protein sequence ID" value="NJC28530.1"/>
    <property type="molecule type" value="Genomic_DNA"/>
</dbReference>
<dbReference type="RefSeq" id="WP_168040636.1">
    <property type="nucleotide sequence ID" value="NZ_JAATJH010000018.1"/>
</dbReference>
<protein>
    <submittedName>
        <fullName evidence="1">Uncharacterized protein</fullName>
    </submittedName>
</protein>